<reference evidence="2 3" key="1">
    <citation type="submission" date="2021-11" db="EMBL/GenBank/DDBJ databases">
        <title>Black yeast isolated from Biological Soil Crust.</title>
        <authorList>
            <person name="Kurbessoian T."/>
        </authorList>
    </citation>
    <scope>NUCLEOTIDE SEQUENCE [LARGE SCALE GENOMIC DNA]</scope>
    <source>
        <strain evidence="2 3">CCFEE 5522</strain>
    </source>
</reference>
<proteinExistence type="predicted"/>
<feature type="compositionally biased region" description="Polar residues" evidence="1">
    <location>
        <begin position="234"/>
        <end position="252"/>
    </location>
</feature>
<gene>
    <name evidence="2" type="ORF">LTR36_000623</name>
</gene>
<evidence type="ECO:0000313" key="2">
    <source>
        <dbReference type="EMBL" id="KAK4547666.1"/>
    </source>
</evidence>
<feature type="compositionally biased region" description="Low complexity" evidence="1">
    <location>
        <begin position="519"/>
        <end position="531"/>
    </location>
</feature>
<name>A0AAV9JQ04_9PEZI</name>
<accession>A0AAV9JQ04</accession>
<feature type="compositionally biased region" description="Polar residues" evidence="1">
    <location>
        <begin position="576"/>
        <end position="585"/>
    </location>
</feature>
<feature type="compositionally biased region" description="Polar residues" evidence="1">
    <location>
        <begin position="270"/>
        <end position="284"/>
    </location>
</feature>
<feature type="compositionally biased region" description="Polar residues" evidence="1">
    <location>
        <begin position="553"/>
        <end position="569"/>
    </location>
</feature>
<protein>
    <submittedName>
        <fullName evidence="2">Uncharacterized protein</fullName>
    </submittedName>
</protein>
<sequence>MVRSYGPTPSKGAQRGWWMQRRATPLNGLYPRDLYYSNSNDREILRNGFYNLVIAKCLIYQGNHRNYRVAPNLQPAAAPEQPGANRTDWPDSSEAEKAGDEDDMDYSTTGTASARPRLRKKRAPASGTAGEPNLTDLTSDTITSLSTSFIADEIVVRGRAKDTQAATVTPRPARVDSNKRCRSYSLQRGKKRARKNCGAPTLMFTLKFVAQKVLSGMAQSGLASFESPRRPSLGRSTASALPSIGGSNSSVKSLHLRKAPSPTARARSEATGQPHTRTPTPSSQALEAMTGEAGDELAAAKSASSGPGELTGRTAAIRLLTAGSMTATLTAARPATTGPTTIAPTTAKSTVAVGSSVALPTTHIVRPTEEMTQRIGQHSEDISRIGDRAPGSTLQFEDGITKQVRTAAPSHIGHVEDLVDYTTSGNTTAPSPAAAISTTPLAVPQQLDSSAVSGGAVMSLADQAEDAAVQTSSRSTNAPSPIAATSTMPPAAIQQLGGFNVSGDAAQGNVGRAEAADQTSSRSTSAPSAIAATSTIPTAAFQQLATLPAADEATQSDSHANQSVPQPCTGSVGLASMTQPQSMSSIPGLATPLPSDGGTVSDVLERTEVEVDWSHADEYPSFIQLEACRAVQDFFTKIDEQLPTALQDRPMKSISIEHVNALVNGRDVSCRIVRHGGAGFAAFRTLLRRLRQLDDGAYPELRVSVEWA</sequence>
<evidence type="ECO:0000313" key="3">
    <source>
        <dbReference type="Proteomes" id="UP001324427"/>
    </source>
</evidence>
<dbReference type="AlphaFoldDB" id="A0AAV9JQ04"/>
<comment type="caution">
    <text evidence="2">The sequence shown here is derived from an EMBL/GenBank/DDBJ whole genome shotgun (WGS) entry which is preliminary data.</text>
</comment>
<feature type="region of interest" description="Disordered" evidence="1">
    <location>
        <begin position="224"/>
        <end position="284"/>
    </location>
</feature>
<feature type="region of interest" description="Disordered" evidence="1">
    <location>
        <begin position="550"/>
        <end position="600"/>
    </location>
</feature>
<feature type="region of interest" description="Disordered" evidence="1">
    <location>
        <begin position="510"/>
        <end position="531"/>
    </location>
</feature>
<organism evidence="2 3">
    <name type="scientific">Oleoguttula mirabilis</name>
    <dbReference type="NCBI Taxonomy" id="1507867"/>
    <lineage>
        <taxon>Eukaryota</taxon>
        <taxon>Fungi</taxon>
        <taxon>Dikarya</taxon>
        <taxon>Ascomycota</taxon>
        <taxon>Pezizomycotina</taxon>
        <taxon>Dothideomycetes</taxon>
        <taxon>Dothideomycetidae</taxon>
        <taxon>Mycosphaerellales</taxon>
        <taxon>Teratosphaeriaceae</taxon>
        <taxon>Oleoguttula</taxon>
    </lineage>
</organism>
<dbReference type="EMBL" id="JAVFHQ010000010">
    <property type="protein sequence ID" value="KAK4547666.1"/>
    <property type="molecule type" value="Genomic_DNA"/>
</dbReference>
<feature type="region of interest" description="Disordered" evidence="1">
    <location>
        <begin position="75"/>
        <end position="138"/>
    </location>
</feature>
<keyword evidence="3" id="KW-1185">Reference proteome</keyword>
<dbReference type="Proteomes" id="UP001324427">
    <property type="component" value="Unassembled WGS sequence"/>
</dbReference>
<evidence type="ECO:0000256" key="1">
    <source>
        <dbReference type="SAM" id="MobiDB-lite"/>
    </source>
</evidence>